<proteinExistence type="inferred from homology"/>
<evidence type="ECO:0000313" key="7">
    <source>
        <dbReference type="EMBL" id="MUG69681.1"/>
    </source>
</evidence>
<name>A0A7X2Z7E7_9BACL</name>
<dbReference type="CDD" id="cd03112">
    <property type="entry name" value="CobW-like"/>
    <property type="match status" value="1"/>
</dbReference>
<dbReference type="GO" id="GO:0016787">
    <property type="term" value="F:hydrolase activity"/>
    <property type="evidence" value="ECO:0007669"/>
    <property type="project" value="UniProtKB-KW"/>
</dbReference>
<dbReference type="PANTHER" id="PTHR43603:SF3">
    <property type="entry name" value="ZINC CHAPERONE YCIC"/>
    <property type="match status" value="1"/>
</dbReference>
<evidence type="ECO:0000256" key="4">
    <source>
        <dbReference type="ARBA" id="ARBA00034320"/>
    </source>
</evidence>
<comment type="catalytic activity">
    <reaction evidence="5">
        <text>GTP + H2O = GDP + phosphate + H(+)</text>
        <dbReference type="Rhea" id="RHEA:19669"/>
        <dbReference type="ChEBI" id="CHEBI:15377"/>
        <dbReference type="ChEBI" id="CHEBI:15378"/>
        <dbReference type="ChEBI" id="CHEBI:37565"/>
        <dbReference type="ChEBI" id="CHEBI:43474"/>
        <dbReference type="ChEBI" id="CHEBI:58189"/>
    </reaction>
    <physiologicalReaction direction="left-to-right" evidence="5">
        <dbReference type="Rhea" id="RHEA:19670"/>
    </physiologicalReaction>
</comment>
<reference evidence="7 8" key="1">
    <citation type="submission" date="2019-11" db="EMBL/GenBank/DDBJ databases">
        <title>Draft genome sequences of five Paenibacillus species of dairy origin.</title>
        <authorList>
            <person name="Olajide A.M."/>
            <person name="Chen S."/>
            <person name="Lapointe G."/>
        </authorList>
    </citation>
    <scope>NUCLEOTIDE SEQUENCE [LARGE SCALE GENOMIC DNA]</scope>
    <source>
        <strain evidence="7 8">2CS3</strain>
    </source>
</reference>
<dbReference type="InterPro" id="IPR011629">
    <property type="entry name" value="CobW-like_C"/>
</dbReference>
<dbReference type="SMART" id="SM00833">
    <property type="entry name" value="CobW_C"/>
    <property type="match status" value="1"/>
</dbReference>
<keyword evidence="1" id="KW-0547">Nucleotide-binding</keyword>
<evidence type="ECO:0000256" key="5">
    <source>
        <dbReference type="ARBA" id="ARBA00049117"/>
    </source>
</evidence>
<dbReference type="PANTHER" id="PTHR43603">
    <property type="entry name" value="COBW DOMAIN-CONTAINING PROTEIN DDB_G0274527"/>
    <property type="match status" value="1"/>
</dbReference>
<dbReference type="Gene3D" id="3.40.50.300">
    <property type="entry name" value="P-loop containing nucleotide triphosphate hydrolases"/>
    <property type="match status" value="1"/>
</dbReference>
<dbReference type="GO" id="GO:0000166">
    <property type="term" value="F:nucleotide binding"/>
    <property type="evidence" value="ECO:0007669"/>
    <property type="project" value="UniProtKB-KW"/>
</dbReference>
<sequence>MQEAHIVSKEKLLPVTVLSGYLGAGKTTVLNHVLNNRQGLKVAVIVNDLSEVNIDAELIKEGGGLSRTEEKLVEMSNGCICCTLREDLLREVERLAKDGRFDYILIESTGVGEPVPVAQTFTYIDEEHGIDLSTYCRLDTMVTVVDAYRFWHDFSSGETLLERQQAVGEDDTRDVVDLLISQIEFCDVLLLNKCDLVQEDELNELEQVLRKLQPRASIVRTSHGKVEPKEILNTGRFNFEKASTSAGWMQELQNAHHTPETEEYGISSFVYERRRPFHTERLTAWMADWPEEVVRAKGILWLTTRNAVAQNLSQAGPSIQIGPAGLWVAALPAAEREATLAEEPELKLDWDPVYGDRITKLVLIGINMDKAVLTEGLDRCLLTDAEMQSNWSKLKDELPNASSEQLEMILSGSEK</sequence>
<organism evidence="7 8">
    <name type="scientific">Paenibacillus validus</name>
    <dbReference type="NCBI Taxonomy" id="44253"/>
    <lineage>
        <taxon>Bacteria</taxon>
        <taxon>Bacillati</taxon>
        <taxon>Bacillota</taxon>
        <taxon>Bacilli</taxon>
        <taxon>Bacillales</taxon>
        <taxon>Paenibacillaceae</taxon>
        <taxon>Paenibacillus</taxon>
    </lineage>
</organism>
<evidence type="ECO:0000256" key="1">
    <source>
        <dbReference type="ARBA" id="ARBA00022741"/>
    </source>
</evidence>
<evidence type="ECO:0000259" key="6">
    <source>
        <dbReference type="SMART" id="SM00833"/>
    </source>
</evidence>
<dbReference type="SUPFAM" id="SSF52540">
    <property type="entry name" value="P-loop containing nucleoside triphosphate hydrolases"/>
    <property type="match status" value="1"/>
</dbReference>
<dbReference type="RefSeq" id="WP_155613989.1">
    <property type="nucleotide sequence ID" value="NZ_WNZX01000002.1"/>
</dbReference>
<evidence type="ECO:0000313" key="8">
    <source>
        <dbReference type="Proteomes" id="UP000450917"/>
    </source>
</evidence>
<accession>A0A7X2Z7E7</accession>
<dbReference type="Proteomes" id="UP000450917">
    <property type="component" value="Unassembled WGS sequence"/>
</dbReference>
<feature type="domain" description="CobW C-terminal" evidence="6">
    <location>
        <begin position="266"/>
        <end position="381"/>
    </location>
</feature>
<keyword evidence="3" id="KW-0143">Chaperone</keyword>
<comment type="caution">
    <text evidence="7">The sequence shown here is derived from an EMBL/GenBank/DDBJ whole genome shotgun (WGS) entry which is preliminary data.</text>
</comment>
<comment type="similarity">
    <text evidence="4">Belongs to the SIMIBI class G3E GTPase family. ZNG1 subfamily.</text>
</comment>
<evidence type="ECO:0000256" key="3">
    <source>
        <dbReference type="ARBA" id="ARBA00023186"/>
    </source>
</evidence>
<dbReference type="InterPro" id="IPR003495">
    <property type="entry name" value="CobW/HypB/UreG_nucleotide-bd"/>
</dbReference>
<dbReference type="InterPro" id="IPR051927">
    <property type="entry name" value="Zn_Chap_cDPG_Synth"/>
</dbReference>
<dbReference type="InterPro" id="IPR027417">
    <property type="entry name" value="P-loop_NTPase"/>
</dbReference>
<gene>
    <name evidence="7" type="ORF">GNP93_03210</name>
</gene>
<dbReference type="Gene3D" id="3.30.1220.10">
    <property type="entry name" value="CobW-like, C-terminal domain"/>
    <property type="match status" value="1"/>
</dbReference>
<dbReference type="InterPro" id="IPR036627">
    <property type="entry name" value="CobW-likC_sf"/>
</dbReference>
<dbReference type="Pfam" id="PF02492">
    <property type="entry name" value="cobW"/>
    <property type="match status" value="1"/>
</dbReference>
<protein>
    <submittedName>
        <fullName evidence="7">GTP-binding protein</fullName>
    </submittedName>
</protein>
<keyword evidence="8" id="KW-1185">Reference proteome</keyword>
<dbReference type="Pfam" id="PF07683">
    <property type="entry name" value="CobW_C"/>
    <property type="match status" value="1"/>
</dbReference>
<dbReference type="AlphaFoldDB" id="A0A7X2Z7E7"/>
<evidence type="ECO:0000256" key="2">
    <source>
        <dbReference type="ARBA" id="ARBA00022801"/>
    </source>
</evidence>
<keyword evidence="2" id="KW-0378">Hydrolase</keyword>
<dbReference type="EMBL" id="WNZX01000002">
    <property type="protein sequence ID" value="MUG69681.1"/>
    <property type="molecule type" value="Genomic_DNA"/>
</dbReference>